<evidence type="ECO:0000256" key="4">
    <source>
        <dbReference type="PIRNR" id="PIRNR000099"/>
    </source>
</evidence>
<comment type="pathway">
    <text evidence="3">Amino-acid biosynthesis; L-histidine biosynthesis; L-histidine from 5-phospho-alpha-D-ribose 1-diphosphate: step 9/9.</text>
</comment>
<comment type="function">
    <text evidence="3">Catalyzes the sequential NAD-dependent oxidations of L-histidinol to L-histidinaldehyde and then to L-histidine.</text>
</comment>
<dbReference type="InterPro" id="IPR012131">
    <property type="entry name" value="Hstdl_DH"/>
</dbReference>
<proteinExistence type="inferred from homology"/>
<dbReference type="InterPro" id="IPR016161">
    <property type="entry name" value="Ald_DH/histidinol_DH"/>
</dbReference>
<keyword evidence="3" id="KW-0028">Amino-acid biosynthesis</keyword>
<dbReference type="SUPFAM" id="SSF53720">
    <property type="entry name" value="ALDH-like"/>
    <property type="match status" value="1"/>
</dbReference>
<keyword evidence="3" id="KW-0479">Metal-binding</keyword>
<dbReference type="CDD" id="cd06572">
    <property type="entry name" value="Histidinol_dh"/>
    <property type="match status" value="1"/>
</dbReference>
<feature type="binding site" evidence="3">
    <location>
        <position position="212"/>
    </location>
    <ligand>
        <name>NAD(+)</name>
        <dbReference type="ChEBI" id="CHEBI:57540"/>
    </ligand>
</feature>
<keyword evidence="3" id="KW-0862">Zinc</keyword>
<keyword evidence="3" id="KW-0520">NAD</keyword>
<evidence type="ECO:0000256" key="2">
    <source>
        <dbReference type="ARBA" id="ARBA00023002"/>
    </source>
</evidence>
<comment type="catalytic activity">
    <reaction evidence="3">
        <text>L-histidinol + 2 NAD(+) + H2O = L-histidine + 2 NADH + 3 H(+)</text>
        <dbReference type="Rhea" id="RHEA:20641"/>
        <dbReference type="ChEBI" id="CHEBI:15377"/>
        <dbReference type="ChEBI" id="CHEBI:15378"/>
        <dbReference type="ChEBI" id="CHEBI:57540"/>
        <dbReference type="ChEBI" id="CHEBI:57595"/>
        <dbReference type="ChEBI" id="CHEBI:57699"/>
        <dbReference type="ChEBI" id="CHEBI:57945"/>
        <dbReference type="EC" id="1.1.1.23"/>
    </reaction>
</comment>
<dbReference type="InterPro" id="IPR022695">
    <property type="entry name" value="Histidinol_DH_monofunct"/>
</dbReference>
<feature type="binding site" evidence="3">
    <location>
        <position position="359"/>
    </location>
    <ligand>
        <name>Zn(2+)</name>
        <dbReference type="ChEBI" id="CHEBI:29105"/>
    </ligand>
</feature>
<dbReference type="GO" id="GO:0004399">
    <property type="term" value="F:histidinol dehydrogenase activity"/>
    <property type="evidence" value="ECO:0007669"/>
    <property type="project" value="UniProtKB-EC"/>
</dbReference>
<protein>
    <recommendedName>
        <fullName evidence="3">Histidinol dehydrogenase</fullName>
        <shortName evidence="3">HDH</shortName>
        <ecNumber evidence="3">1.1.1.23</ecNumber>
    </recommendedName>
</protein>
<comment type="caution">
    <text evidence="3">Lacks conserved residue(s) required for the propagation of feature annotation.</text>
</comment>
<keyword evidence="2 3" id="KW-0560">Oxidoreductase</keyword>
<comment type="cofactor">
    <cofactor evidence="3">
        <name>Zn(2+)</name>
        <dbReference type="ChEBI" id="CHEBI:29105"/>
    </cofactor>
    <text evidence="3">Binds 1 zinc ion per subunit.</text>
</comment>
<comment type="similarity">
    <text evidence="1 3 4 5">Belongs to the histidinol dehydrogenase family.</text>
</comment>
<reference evidence="6 7" key="1">
    <citation type="journal article" date="2023" name="ISME J.">
        <title>Cultivation and genomic characterization of novel and ubiquitous marine nitrite-oxidizing bacteria from the Nitrospirales.</title>
        <authorList>
            <person name="Mueller A.J."/>
            <person name="Daebeler A."/>
            <person name="Herbold C.W."/>
            <person name="Kirkegaard R.H."/>
            <person name="Daims H."/>
        </authorList>
    </citation>
    <scope>NUCLEOTIDE SEQUENCE [LARGE SCALE GENOMIC DNA]</scope>
    <source>
        <strain evidence="6 7">EB</strain>
    </source>
</reference>
<evidence type="ECO:0000313" key="6">
    <source>
        <dbReference type="EMBL" id="MDT7043424.1"/>
    </source>
</evidence>
<dbReference type="Gene3D" id="3.40.50.1980">
    <property type="entry name" value="Nitrogenase molybdenum iron protein domain"/>
    <property type="match status" value="2"/>
</dbReference>
<evidence type="ECO:0000313" key="7">
    <source>
        <dbReference type="Proteomes" id="UP001250932"/>
    </source>
</evidence>
<accession>A0ABU3KAD0</accession>
<keyword evidence="7" id="KW-1185">Reference proteome</keyword>
<comment type="caution">
    <text evidence="6">The sequence shown here is derived from an EMBL/GenBank/DDBJ whole genome shotgun (WGS) entry which is preliminary data.</text>
</comment>
<name>A0ABU3KAD0_9BACT</name>
<evidence type="ECO:0000256" key="5">
    <source>
        <dbReference type="RuleBase" id="RU004175"/>
    </source>
</evidence>
<dbReference type="Proteomes" id="UP001250932">
    <property type="component" value="Unassembled WGS sequence"/>
</dbReference>
<feature type="active site" description="Proton acceptor" evidence="3">
    <location>
        <position position="325"/>
    </location>
</feature>
<feature type="binding site" evidence="3">
    <location>
        <position position="260"/>
    </location>
    <ligand>
        <name>Zn(2+)</name>
        <dbReference type="ChEBI" id="CHEBI:29105"/>
    </ligand>
</feature>
<dbReference type="Pfam" id="PF00815">
    <property type="entry name" value="Histidinol_dh"/>
    <property type="match status" value="1"/>
</dbReference>
<gene>
    <name evidence="3 6" type="primary">hisD</name>
    <name evidence="6" type="ORF">PPG34_13770</name>
</gene>
<evidence type="ECO:0000256" key="1">
    <source>
        <dbReference type="ARBA" id="ARBA00010178"/>
    </source>
</evidence>
<feature type="binding site" evidence="3">
    <location>
        <position position="257"/>
    </location>
    <ligand>
        <name>Zn(2+)</name>
        <dbReference type="ChEBI" id="CHEBI:29105"/>
    </ligand>
</feature>
<organism evidence="6 7">
    <name type="scientific">Candidatus Nitronereus thalassa</name>
    <dbReference type="NCBI Taxonomy" id="3020898"/>
    <lineage>
        <taxon>Bacteria</taxon>
        <taxon>Pseudomonadati</taxon>
        <taxon>Nitrospirota</taxon>
        <taxon>Nitrospiria</taxon>
        <taxon>Nitrospirales</taxon>
        <taxon>Nitrospiraceae</taxon>
        <taxon>Candidatus Nitronereus</taxon>
    </lineage>
</organism>
<dbReference type="Gene3D" id="1.20.5.1300">
    <property type="match status" value="1"/>
</dbReference>
<keyword evidence="3" id="KW-0368">Histidine biosynthesis</keyword>
<dbReference type="PANTHER" id="PTHR21256:SF2">
    <property type="entry name" value="HISTIDINE BIOSYNTHESIS TRIFUNCTIONAL PROTEIN"/>
    <property type="match status" value="1"/>
</dbReference>
<dbReference type="RefSeq" id="WP_313833991.1">
    <property type="nucleotide sequence ID" value="NZ_JAQOUE010000001.1"/>
</dbReference>
<feature type="binding site" evidence="3">
    <location>
        <position position="418"/>
    </location>
    <ligand>
        <name>Zn(2+)</name>
        <dbReference type="ChEBI" id="CHEBI:29105"/>
    </ligand>
</feature>
<dbReference type="PIRSF" id="PIRSF000099">
    <property type="entry name" value="Histidinol_dh"/>
    <property type="match status" value="1"/>
</dbReference>
<evidence type="ECO:0000256" key="3">
    <source>
        <dbReference type="HAMAP-Rule" id="MF_01024"/>
    </source>
</evidence>
<feature type="active site" description="Proton acceptor" evidence="3">
    <location>
        <position position="326"/>
    </location>
</feature>
<dbReference type="EC" id="1.1.1.23" evidence="3"/>
<dbReference type="NCBIfam" id="TIGR00069">
    <property type="entry name" value="hisD"/>
    <property type="match status" value="1"/>
</dbReference>
<dbReference type="EMBL" id="JAQOUE010000001">
    <property type="protein sequence ID" value="MDT7043424.1"/>
    <property type="molecule type" value="Genomic_DNA"/>
</dbReference>
<dbReference type="PANTHER" id="PTHR21256">
    <property type="entry name" value="HISTIDINOL DEHYDROGENASE HDH"/>
    <property type="match status" value="1"/>
</dbReference>
<feature type="binding site" evidence="3">
    <location>
        <position position="189"/>
    </location>
    <ligand>
        <name>NAD(+)</name>
        <dbReference type="ChEBI" id="CHEBI:57540"/>
    </ligand>
</feature>
<dbReference type="HAMAP" id="MF_01024">
    <property type="entry name" value="HisD"/>
    <property type="match status" value="1"/>
</dbReference>
<dbReference type="PRINTS" id="PR00083">
    <property type="entry name" value="HOLDHDRGNASE"/>
</dbReference>
<sequence length="427" mass="46715">MKIISSKDREFKKTLDQVCRRGSQQNAKIEGRVKQILQAVERGGDAAVCRYVKQFDGLRLTPRGIKVRREEIVHAYKYLSISERNSLRFAAKRIRSFHERQRTKTWVHTDKGVKLGQMITPLDVVGLYVPGGKALYPSTVLMNAIPAKVAGVGRVIMCTPTTSGEIHPYLLAAADIAGVDEIYRIGGVQAVGAMAYGTRTIPKTDKIVGPGNMYVAAAKRVVYGTVDIDMIAGPSELLVVADETANPLHCAADLLCEAEHDEEARVYLVTTSLRVAKAVVREVAKQLPKLSRKQIATHSVRQYAIAFVTSTMEQAFDVANAIAAEHLELLVKRPLEAVKKVRHAGAIFVGPHTPPAVADYVAGPNHVLPTGGSARFFSALSLDDFVKKTNIVMYNQKQLKEVQAHVTCLAGMEGLQAHARSIESRSE</sequence>
<feature type="binding site" evidence="3">
    <location>
        <position position="128"/>
    </location>
    <ligand>
        <name>NAD(+)</name>
        <dbReference type="ChEBI" id="CHEBI:57540"/>
    </ligand>
</feature>